<evidence type="ECO:0000256" key="1">
    <source>
        <dbReference type="SAM" id="MobiDB-lite"/>
    </source>
</evidence>
<feature type="region of interest" description="Disordered" evidence="1">
    <location>
        <begin position="38"/>
        <end position="62"/>
    </location>
</feature>
<feature type="non-terminal residue" evidence="2">
    <location>
        <position position="205"/>
    </location>
</feature>
<comment type="caution">
    <text evidence="2">The sequence shown here is derived from an EMBL/GenBank/DDBJ whole genome shotgun (WGS) entry which is preliminary data.</text>
</comment>
<protein>
    <submittedName>
        <fullName evidence="2">7213_t:CDS:1</fullName>
    </submittedName>
</protein>
<evidence type="ECO:0000313" key="3">
    <source>
        <dbReference type="Proteomes" id="UP000789570"/>
    </source>
</evidence>
<dbReference type="AlphaFoldDB" id="A0A9N9HX39"/>
<feature type="compositionally biased region" description="Basic and acidic residues" evidence="1">
    <location>
        <begin position="38"/>
        <end position="57"/>
    </location>
</feature>
<evidence type="ECO:0000313" key="2">
    <source>
        <dbReference type="EMBL" id="CAG8711117.1"/>
    </source>
</evidence>
<proteinExistence type="predicted"/>
<sequence>EIELEQLDYTRRALKDTNNEIRHIRNITTNKMIKILDQDHTKKPDYQEEVNSSKEELANDSGNVLREASESMVGKIERILLTSEFVLNTYSEHNLPRTRKVSYKNSSSQKSTKFTKTWQMQSTIFLHYTSEASCNILKSGDLRENQYNAQFVSPILKNTLKVICNIDWRILKVPVESSKDRCNANLNPIIDKVLEAKYADELARL</sequence>
<accession>A0A9N9HX39</accession>
<dbReference type="Proteomes" id="UP000789570">
    <property type="component" value="Unassembled WGS sequence"/>
</dbReference>
<dbReference type="EMBL" id="CAJVPQ010008904">
    <property type="protein sequence ID" value="CAG8711117.1"/>
    <property type="molecule type" value="Genomic_DNA"/>
</dbReference>
<organism evidence="2 3">
    <name type="scientific">Funneliformis caledonium</name>
    <dbReference type="NCBI Taxonomy" id="1117310"/>
    <lineage>
        <taxon>Eukaryota</taxon>
        <taxon>Fungi</taxon>
        <taxon>Fungi incertae sedis</taxon>
        <taxon>Mucoromycota</taxon>
        <taxon>Glomeromycotina</taxon>
        <taxon>Glomeromycetes</taxon>
        <taxon>Glomerales</taxon>
        <taxon>Glomeraceae</taxon>
        <taxon>Funneliformis</taxon>
    </lineage>
</organism>
<name>A0A9N9HX39_9GLOM</name>
<reference evidence="2" key="1">
    <citation type="submission" date="2021-06" db="EMBL/GenBank/DDBJ databases">
        <authorList>
            <person name="Kallberg Y."/>
            <person name="Tangrot J."/>
            <person name="Rosling A."/>
        </authorList>
    </citation>
    <scope>NUCLEOTIDE SEQUENCE</scope>
    <source>
        <strain evidence="2">UK204</strain>
    </source>
</reference>
<gene>
    <name evidence="2" type="ORF">FCALED_LOCUS13919</name>
</gene>
<keyword evidence="3" id="KW-1185">Reference proteome</keyword>